<protein>
    <submittedName>
        <fullName evidence="3">VanZ family protein</fullName>
    </submittedName>
</protein>
<evidence type="ECO:0000256" key="1">
    <source>
        <dbReference type="SAM" id="Phobius"/>
    </source>
</evidence>
<feature type="transmembrane region" description="Helical" evidence="1">
    <location>
        <begin position="52"/>
        <end position="71"/>
    </location>
</feature>
<feature type="domain" description="VanZ-like" evidence="2">
    <location>
        <begin position="78"/>
        <end position="150"/>
    </location>
</feature>
<keyword evidence="1" id="KW-0812">Transmembrane</keyword>
<dbReference type="AlphaFoldDB" id="A0A6B1DTB5"/>
<gene>
    <name evidence="3" type="ORF">F4Y08_04620</name>
</gene>
<keyword evidence="1" id="KW-0472">Membrane</keyword>
<reference evidence="3" key="1">
    <citation type="submission" date="2019-09" db="EMBL/GenBank/DDBJ databases">
        <title>Characterisation of the sponge microbiome using genome-centric metagenomics.</title>
        <authorList>
            <person name="Engelberts J.P."/>
            <person name="Robbins S.J."/>
            <person name="De Goeij J.M."/>
            <person name="Aranda M."/>
            <person name="Bell S.C."/>
            <person name="Webster N.S."/>
        </authorList>
    </citation>
    <scope>NUCLEOTIDE SEQUENCE</scope>
    <source>
        <strain evidence="3">SB0662_bin_9</strain>
    </source>
</reference>
<proteinExistence type="predicted"/>
<keyword evidence="1" id="KW-1133">Transmembrane helix</keyword>
<dbReference type="InterPro" id="IPR006976">
    <property type="entry name" value="VanZ-like"/>
</dbReference>
<dbReference type="NCBIfam" id="NF037970">
    <property type="entry name" value="vanZ_1"/>
    <property type="match status" value="1"/>
</dbReference>
<sequence length="167" mass="18411">MAIYSTLGWLPTLAKFLRDRGLIDGVFMLGLILIGTAILAQGLRWRPHGAEIGVALGIVAAYLLVFARMAIPEERTHLIEYGVVAVFVNEALTERVSQGRRVPVPTLLAVLATAMVGLLDECIQAFLPNRVFDYRDILFNGLAAVMAVAASVALAWARRWRNRNRPK</sequence>
<comment type="caution">
    <text evidence="3">The sequence shown here is derived from an EMBL/GenBank/DDBJ whole genome shotgun (WGS) entry which is preliminary data.</text>
</comment>
<feature type="transmembrane region" description="Helical" evidence="1">
    <location>
        <begin position="21"/>
        <end position="40"/>
    </location>
</feature>
<feature type="transmembrane region" description="Helical" evidence="1">
    <location>
        <begin position="138"/>
        <end position="157"/>
    </location>
</feature>
<accession>A0A6B1DTB5</accession>
<feature type="transmembrane region" description="Helical" evidence="1">
    <location>
        <begin position="104"/>
        <end position="126"/>
    </location>
</feature>
<name>A0A6B1DTB5_9CHLR</name>
<evidence type="ECO:0000313" key="3">
    <source>
        <dbReference type="EMBL" id="MYD89614.1"/>
    </source>
</evidence>
<evidence type="ECO:0000259" key="2">
    <source>
        <dbReference type="Pfam" id="PF04892"/>
    </source>
</evidence>
<organism evidence="3">
    <name type="scientific">Caldilineaceae bacterium SB0662_bin_9</name>
    <dbReference type="NCBI Taxonomy" id="2605258"/>
    <lineage>
        <taxon>Bacteria</taxon>
        <taxon>Bacillati</taxon>
        <taxon>Chloroflexota</taxon>
        <taxon>Caldilineae</taxon>
        <taxon>Caldilineales</taxon>
        <taxon>Caldilineaceae</taxon>
    </lineage>
</organism>
<dbReference type="EMBL" id="VXPY01000030">
    <property type="protein sequence ID" value="MYD89614.1"/>
    <property type="molecule type" value="Genomic_DNA"/>
</dbReference>
<dbReference type="Pfam" id="PF04892">
    <property type="entry name" value="VanZ"/>
    <property type="match status" value="1"/>
</dbReference>